<keyword evidence="7" id="KW-0408">Iron</keyword>
<evidence type="ECO:0000256" key="5">
    <source>
        <dbReference type="ARBA" id="ARBA00022694"/>
    </source>
</evidence>
<evidence type="ECO:0000313" key="12">
    <source>
        <dbReference type="EMBL" id="KKN54036.1"/>
    </source>
</evidence>
<dbReference type="GO" id="GO:0051539">
    <property type="term" value="F:4 iron, 4 sulfur cluster binding"/>
    <property type="evidence" value="ECO:0007669"/>
    <property type="project" value="UniProtKB-KW"/>
</dbReference>
<keyword evidence="2" id="KW-0004">4Fe-4S</keyword>
<proteinExistence type="predicted"/>
<dbReference type="InterPro" id="IPR032432">
    <property type="entry name" value="Radical_SAM_C"/>
</dbReference>
<keyword evidence="6" id="KW-0479">Metal-binding</keyword>
<dbReference type="AlphaFoldDB" id="A0A0F9TY19"/>
<dbReference type="SFLD" id="SFLDG01086">
    <property type="entry name" value="elongater_protein-like"/>
    <property type="match status" value="1"/>
</dbReference>
<dbReference type="SFLD" id="SFLDF00344">
    <property type="entry name" value="ELP3-like"/>
    <property type="match status" value="1"/>
</dbReference>
<keyword evidence="5" id="KW-0819">tRNA processing</keyword>
<name>A0A0F9TY19_9ZZZZ</name>
<dbReference type="GO" id="GO:0016746">
    <property type="term" value="F:acyltransferase activity"/>
    <property type="evidence" value="ECO:0007669"/>
    <property type="project" value="UniProtKB-KW"/>
</dbReference>
<sequence>MGNSTNNKNIRKISREVIKYLIKNPQTQRYKITNIKGRIGKKYKHFKVIKNATILSFATEEEKKIVTRILKRRSTRTLSGVSVIAIMTKPLPCPGTCIYCPGQDSQPGEKVAQSYTGQEPAAMRSIHNNYDPCSQVLNRIKDLEAIGHTIDKIELIIMGGTFLSTDVKYQEDFVKGALEGIIEKRVKNLEEAKREAEKSRKRVIGITIETRPDYCKEIDVDRMLKYGTTRVELGIQTLNNEIYELVKRGHSTKDSIEAIRIAKDAGLKVNVHMMPNLPGASLETDLEMFNSLFSNSDYRPDMLKIYPTLVIKGTGLYNWWKQGKFTPFSDGELIDLIASVKQNIPSYVRIQRIMRDIPANLIEAGCKKSNLRQIIQKRLIEMNETCKCIRCREYGTKIVRGFDKRKDTINDTFLNEIKLYRQDYKASEGQEIFLSYENQKENFLVGYLRLRKPSEFAHRSELNDGKTLIVREIKVVGELVPRDLKPSQFSQIQHRGFGKVLIENAEKISREEFGAKKLAVISGIGVRGWFYDKAYKLDGVYVSKFL</sequence>
<evidence type="ECO:0000256" key="3">
    <source>
        <dbReference type="ARBA" id="ARBA00022679"/>
    </source>
</evidence>
<keyword evidence="9" id="KW-0012">Acyltransferase</keyword>
<evidence type="ECO:0000259" key="11">
    <source>
        <dbReference type="PROSITE" id="PS51918"/>
    </source>
</evidence>
<dbReference type="GO" id="GO:0046872">
    <property type="term" value="F:metal ion binding"/>
    <property type="evidence" value="ECO:0007669"/>
    <property type="project" value="UniProtKB-KW"/>
</dbReference>
<keyword evidence="8" id="KW-0411">Iron-sulfur</keyword>
<dbReference type="PROSITE" id="PS51918">
    <property type="entry name" value="RADICAL_SAM"/>
    <property type="match status" value="1"/>
</dbReference>
<dbReference type="InterPro" id="IPR034687">
    <property type="entry name" value="ELP3-like"/>
</dbReference>
<dbReference type="InterPro" id="IPR007197">
    <property type="entry name" value="rSAM"/>
</dbReference>
<keyword evidence="3" id="KW-0808">Transferase</keyword>
<feature type="domain" description="Radical SAM core" evidence="11">
    <location>
        <begin position="76"/>
        <end position="360"/>
    </location>
</feature>
<dbReference type="SUPFAM" id="SSF102114">
    <property type="entry name" value="Radical SAM enzymes"/>
    <property type="match status" value="1"/>
</dbReference>
<evidence type="ECO:0000256" key="2">
    <source>
        <dbReference type="ARBA" id="ARBA00022485"/>
    </source>
</evidence>
<protein>
    <recommendedName>
        <fullName evidence="11">Radical SAM core domain-containing protein</fullName>
    </recommendedName>
</protein>
<dbReference type="Pfam" id="PF16199">
    <property type="entry name" value="Radical_SAM_C"/>
    <property type="match status" value="1"/>
</dbReference>
<evidence type="ECO:0000256" key="7">
    <source>
        <dbReference type="ARBA" id="ARBA00023004"/>
    </source>
</evidence>
<dbReference type="InterPro" id="IPR039661">
    <property type="entry name" value="ELP3"/>
</dbReference>
<evidence type="ECO:0000256" key="1">
    <source>
        <dbReference type="ARBA" id="ARBA00001966"/>
    </source>
</evidence>
<dbReference type="SMART" id="SM00729">
    <property type="entry name" value="Elp3"/>
    <property type="match status" value="1"/>
</dbReference>
<dbReference type="SFLD" id="SFLDS00029">
    <property type="entry name" value="Radical_SAM"/>
    <property type="match status" value="1"/>
</dbReference>
<dbReference type="Pfam" id="PF23613">
    <property type="entry name" value="ELP3_N"/>
    <property type="match status" value="1"/>
</dbReference>
<comment type="cofactor">
    <cofactor evidence="1">
        <name>[4Fe-4S] cluster</name>
        <dbReference type="ChEBI" id="CHEBI:49883"/>
    </cofactor>
</comment>
<dbReference type="EMBL" id="LAZR01000946">
    <property type="protein sequence ID" value="KKN54036.1"/>
    <property type="molecule type" value="Genomic_DNA"/>
</dbReference>
<dbReference type="InterPro" id="IPR013785">
    <property type="entry name" value="Aldolase_TIM"/>
</dbReference>
<comment type="caution">
    <text evidence="12">The sequence shown here is derived from an EMBL/GenBank/DDBJ whole genome shotgun (WGS) entry which is preliminary data.</text>
</comment>
<accession>A0A0F9TY19</accession>
<dbReference type="GO" id="GO:0005737">
    <property type="term" value="C:cytoplasm"/>
    <property type="evidence" value="ECO:0007669"/>
    <property type="project" value="TreeGrafter"/>
</dbReference>
<dbReference type="CDD" id="cd01335">
    <property type="entry name" value="Radical_SAM"/>
    <property type="match status" value="1"/>
</dbReference>
<evidence type="ECO:0000256" key="10">
    <source>
        <dbReference type="SAM" id="Coils"/>
    </source>
</evidence>
<evidence type="ECO:0000256" key="8">
    <source>
        <dbReference type="ARBA" id="ARBA00023014"/>
    </source>
</evidence>
<organism evidence="12">
    <name type="scientific">marine sediment metagenome</name>
    <dbReference type="NCBI Taxonomy" id="412755"/>
    <lineage>
        <taxon>unclassified sequences</taxon>
        <taxon>metagenomes</taxon>
        <taxon>ecological metagenomes</taxon>
    </lineage>
</organism>
<dbReference type="Gene3D" id="3.20.20.70">
    <property type="entry name" value="Aldolase class I"/>
    <property type="match status" value="1"/>
</dbReference>
<reference evidence="12" key="1">
    <citation type="journal article" date="2015" name="Nature">
        <title>Complex archaea that bridge the gap between prokaryotes and eukaryotes.</title>
        <authorList>
            <person name="Spang A."/>
            <person name="Saw J.H."/>
            <person name="Jorgensen S.L."/>
            <person name="Zaremba-Niedzwiedzka K."/>
            <person name="Martijn J."/>
            <person name="Lind A.E."/>
            <person name="van Eijk R."/>
            <person name="Schleper C."/>
            <person name="Guy L."/>
            <person name="Ettema T.J."/>
        </authorList>
    </citation>
    <scope>NUCLEOTIDE SEQUENCE</scope>
</reference>
<keyword evidence="10" id="KW-0175">Coiled coil</keyword>
<gene>
    <name evidence="12" type="ORF">LCGC14_0596510</name>
</gene>
<dbReference type="InterPro" id="IPR006638">
    <property type="entry name" value="Elp3/MiaA/NifB-like_rSAM"/>
</dbReference>
<dbReference type="PIRSF" id="PIRSF005669">
    <property type="entry name" value="Hist_AcTrfase_ELP3"/>
    <property type="match status" value="1"/>
</dbReference>
<dbReference type="Pfam" id="PF04055">
    <property type="entry name" value="Radical_SAM"/>
    <property type="match status" value="1"/>
</dbReference>
<evidence type="ECO:0000256" key="6">
    <source>
        <dbReference type="ARBA" id="ARBA00022723"/>
    </source>
</evidence>
<dbReference type="NCBIfam" id="TIGR01211">
    <property type="entry name" value="ELP3"/>
    <property type="match status" value="1"/>
</dbReference>
<dbReference type="InterPro" id="IPR058240">
    <property type="entry name" value="rSAM_sf"/>
</dbReference>
<evidence type="ECO:0000256" key="4">
    <source>
        <dbReference type="ARBA" id="ARBA00022691"/>
    </source>
</evidence>
<evidence type="ECO:0000256" key="9">
    <source>
        <dbReference type="ARBA" id="ARBA00023315"/>
    </source>
</evidence>
<dbReference type="InterPro" id="IPR056591">
    <property type="entry name" value="ELP3-like_N"/>
</dbReference>
<feature type="coiled-coil region" evidence="10">
    <location>
        <begin position="179"/>
        <end position="209"/>
    </location>
</feature>
<dbReference type="GO" id="GO:0002926">
    <property type="term" value="P:tRNA wobble base 5-methoxycarbonylmethyl-2-thiouridinylation"/>
    <property type="evidence" value="ECO:0007669"/>
    <property type="project" value="TreeGrafter"/>
</dbReference>
<dbReference type="PANTHER" id="PTHR11135:SF0">
    <property type="entry name" value="ELONGATOR COMPLEX PROTEIN 3"/>
    <property type="match status" value="1"/>
</dbReference>
<keyword evidence="4" id="KW-0949">S-adenosyl-L-methionine</keyword>
<dbReference type="PANTHER" id="PTHR11135">
    <property type="entry name" value="HISTONE ACETYLTRANSFERASE-RELATED"/>
    <property type="match status" value="1"/>
</dbReference>